<dbReference type="EMBL" id="SGWQ01000004">
    <property type="protein sequence ID" value="RZS38825.1"/>
    <property type="molecule type" value="Genomic_DNA"/>
</dbReference>
<gene>
    <name evidence="2" type="ORF">EV193_10434</name>
</gene>
<dbReference type="AlphaFoldDB" id="A0A4Q7KQL8"/>
<keyword evidence="1" id="KW-0812">Transmembrane</keyword>
<evidence type="ECO:0000313" key="3">
    <source>
        <dbReference type="Proteomes" id="UP000294257"/>
    </source>
</evidence>
<evidence type="ECO:0000256" key="1">
    <source>
        <dbReference type="SAM" id="Phobius"/>
    </source>
</evidence>
<name>A0A4Q7KQL8_9PSEU</name>
<organism evidence="2 3">
    <name type="scientific">Herbihabitans rhizosphaerae</name>
    <dbReference type="NCBI Taxonomy" id="1872711"/>
    <lineage>
        <taxon>Bacteria</taxon>
        <taxon>Bacillati</taxon>
        <taxon>Actinomycetota</taxon>
        <taxon>Actinomycetes</taxon>
        <taxon>Pseudonocardiales</taxon>
        <taxon>Pseudonocardiaceae</taxon>
        <taxon>Herbihabitans</taxon>
    </lineage>
</organism>
<dbReference type="RefSeq" id="WP_130344450.1">
    <property type="nucleotide sequence ID" value="NZ_SGWQ01000004.1"/>
</dbReference>
<feature type="transmembrane region" description="Helical" evidence="1">
    <location>
        <begin position="17"/>
        <end position="36"/>
    </location>
</feature>
<protein>
    <submittedName>
        <fullName evidence="2">Uncharacterized protein</fullName>
    </submittedName>
</protein>
<dbReference type="OrthoDB" id="5181866at2"/>
<keyword evidence="1" id="KW-1133">Transmembrane helix</keyword>
<dbReference type="Proteomes" id="UP000294257">
    <property type="component" value="Unassembled WGS sequence"/>
</dbReference>
<sequence length="200" mass="21856">MPSYQSDQPGQAPRARWVGPLLVVVIALAAAVGVIGREIYRQQPAKTAAAPVLPSTSFMPDSALPGSPAVQATADAADHPMFETARKLLQSYFDAINSRQYDLWRSVVTRERAASQPEPKWRSDFKSTTDGSIIMYRIHGGQGDARILLGFISKQNPADAPLELPERCIRWRVVFALTVENNAWKIDAGSAGASPQHEKC</sequence>
<keyword evidence="3" id="KW-1185">Reference proteome</keyword>
<evidence type="ECO:0000313" key="2">
    <source>
        <dbReference type="EMBL" id="RZS38825.1"/>
    </source>
</evidence>
<reference evidence="2 3" key="1">
    <citation type="submission" date="2019-02" db="EMBL/GenBank/DDBJ databases">
        <title>Genomic Encyclopedia of Type Strains, Phase IV (KMG-IV): sequencing the most valuable type-strain genomes for metagenomic binning, comparative biology and taxonomic classification.</title>
        <authorList>
            <person name="Goeker M."/>
        </authorList>
    </citation>
    <scope>NUCLEOTIDE SEQUENCE [LARGE SCALE GENOMIC DNA]</scope>
    <source>
        <strain evidence="2 3">DSM 101727</strain>
    </source>
</reference>
<accession>A0A4Q7KQL8</accession>
<proteinExistence type="predicted"/>
<keyword evidence="1" id="KW-0472">Membrane</keyword>
<comment type="caution">
    <text evidence="2">The sequence shown here is derived from an EMBL/GenBank/DDBJ whole genome shotgun (WGS) entry which is preliminary data.</text>
</comment>